<evidence type="ECO:0008006" key="2">
    <source>
        <dbReference type="Google" id="ProtNLM"/>
    </source>
</evidence>
<evidence type="ECO:0000313" key="1">
    <source>
        <dbReference type="EMBL" id="SUS04759.1"/>
    </source>
</evidence>
<accession>A0A380T9A4</accession>
<dbReference type="InterPro" id="IPR039498">
    <property type="entry name" value="NTP_transf_5"/>
</dbReference>
<reference evidence="1" key="1">
    <citation type="submission" date="2018-07" db="EMBL/GenBank/DDBJ databases">
        <authorList>
            <person name="Quirk P.G."/>
            <person name="Krulwich T.A."/>
        </authorList>
    </citation>
    <scope>NUCLEOTIDE SEQUENCE</scope>
</reference>
<sequence length="372" mass="40461">MTAPGKATHPFPLLCAIVRAWLRPDEAAGVPRGLSDRPPAELAALVRAAGHHMVTPALAATLEAQGQLAGLPADFARILRAARHYNRKRNAAYSAALEETCLLLNGIGIEPVLLKGANRLVDDLYPDTSYRFLNDLDLLVPADRAAEAHALLRGSGYRAPFPFAPPHHLPLLEHPLLPIAIELHHQPLPPPADRVLAAATMAGSAERRAFRSAQVRLPGPFEQIVHLIAAAQIQDSHRLSGTAPLRELLEAALLVARLGPDGVPLVIERFRQAGFGLSARLFFARLAATLGLGVASPPPAGLAPALINHWARLQDRSAVASAIGRMQRLFGRYALDLQWFARVPQYRARLIADLGTRSFYRRKIASVVRTWR</sequence>
<dbReference type="AlphaFoldDB" id="A0A380T9A4"/>
<organism evidence="1">
    <name type="scientific">metagenome</name>
    <dbReference type="NCBI Taxonomy" id="256318"/>
    <lineage>
        <taxon>unclassified sequences</taxon>
        <taxon>metagenomes</taxon>
    </lineage>
</organism>
<dbReference type="Pfam" id="PF14907">
    <property type="entry name" value="NTP_transf_5"/>
    <property type="match status" value="1"/>
</dbReference>
<gene>
    <name evidence="1" type="ORF">DF3PB_1440008</name>
</gene>
<protein>
    <recommendedName>
        <fullName evidence="2">Nucleotidyltransferase family protein</fullName>
    </recommendedName>
</protein>
<dbReference type="EMBL" id="UIDG01000051">
    <property type="protein sequence ID" value="SUS04759.1"/>
    <property type="molecule type" value="Genomic_DNA"/>
</dbReference>
<proteinExistence type="predicted"/>
<name>A0A380T9A4_9ZZZZ</name>